<protein>
    <submittedName>
        <fullName evidence="1">Uncharacterized protein</fullName>
    </submittedName>
</protein>
<evidence type="ECO:0000313" key="2">
    <source>
        <dbReference type="Proteomes" id="UP001501153"/>
    </source>
</evidence>
<keyword evidence="2" id="KW-1185">Reference proteome</keyword>
<gene>
    <name evidence="1" type="ORF">GCM10023185_37240</name>
</gene>
<accession>A0ABP8IQ46</accession>
<comment type="caution">
    <text evidence="1">The sequence shown here is derived from an EMBL/GenBank/DDBJ whole genome shotgun (WGS) entry which is preliminary data.</text>
</comment>
<dbReference type="EMBL" id="BAABGZ010000075">
    <property type="protein sequence ID" value="GAA4366230.1"/>
    <property type="molecule type" value="Genomic_DNA"/>
</dbReference>
<organism evidence="1 2">
    <name type="scientific">Hymenobacter saemangeumensis</name>
    <dbReference type="NCBI Taxonomy" id="1084522"/>
    <lineage>
        <taxon>Bacteria</taxon>
        <taxon>Pseudomonadati</taxon>
        <taxon>Bacteroidota</taxon>
        <taxon>Cytophagia</taxon>
        <taxon>Cytophagales</taxon>
        <taxon>Hymenobacteraceae</taxon>
        <taxon>Hymenobacter</taxon>
    </lineage>
</organism>
<proteinExistence type="predicted"/>
<sequence length="253" mass="29395">MAGLCREAAERGQAAPTLTADLLRQPPTDLPYTFEERADRLLQVLYDAGGREHKPRDLEIHRDFPLAYAPGHAEFQRLLERLVSDGLLTFDKPDDQPNEWIDGIRTRYFGVLPTALGRRRIEQRGQQTVLPELVRQVPPSFDVQVSVKIQHAKVLFFKENATLEEMRSACVTLCNVLEPLRTDAKQVPFPQFSKDVEAFFGLVNQFEIRHNKEQTKRLEFPEQFEYVFYGLLNLINTYYKFQQRARKNTAQQE</sequence>
<reference evidence="2" key="1">
    <citation type="journal article" date="2019" name="Int. J. Syst. Evol. Microbiol.">
        <title>The Global Catalogue of Microorganisms (GCM) 10K type strain sequencing project: providing services to taxonomists for standard genome sequencing and annotation.</title>
        <authorList>
            <consortium name="The Broad Institute Genomics Platform"/>
            <consortium name="The Broad Institute Genome Sequencing Center for Infectious Disease"/>
            <person name="Wu L."/>
            <person name="Ma J."/>
        </authorList>
    </citation>
    <scope>NUCLEOTIDE SEQUENCE [LARGE SCALE GENOMIC DNA]</scope>
    <source>
        <strain evidence="2">JCM 17923</strain>
    </source>
</reference>
<dbReference type="Proteomes" id="UP001501153">
    <property type="component" value="Unassembled WGS sequence"/>
</dbReference>
<name>A0ABP8IQ46_9BACT</name>
<evidence type="ECO:0000313" key="1">
    <source>
        <dbReference type="EMBL" id="GAA4366230.1"/>
    </source>
</evidence>